<dbReference type="CDD" id="cd01201">
    <property type="entry name" value="PH_BEACH"/>
    <property type="match status" value="1"/>
</dbReference>
<evidence type="ECO:0000256" key="1">
    <source>
        <dbReference type="ARBA" id="ARBA00022574"/>
    </source>
</evidence>
<feature type="domain" description="BEACH" evidence="6">
    <location>
        <begin position="2625"/>
        <end position="2906"/>
    </location>
</feature>
<dbReference type="InterPro" id="IPR019775">
    <property type="entry name" value="WD40_repeat_CS"/>
</dbReference>
<dbReference type="PANTHER" id="PTHR13743">
    <property type="entry name" value="BEIGE/BEACH-RELATED"/>
    <property type="match status" value="1"/>
</dbReference>
<evidence type="ECO:0000259" key="5">
    <source>
        <dbReference type="PROSITE" id="PS50097"/>
    </source>
</evidence>
<dbReference type="SUPFAM" id="SSF81837">
    <property type="entry name" value="BEACH domain"/>
    <property type="match status" value="1"/>
</dbReference>
<dbReference type="InterPro" id="IPR050865">
    <property type="entry name" value="BEACH_Domain"/>
</dbReference>
<dbReference type="Gene3D" id="2.130.10.10">
    <property type="entry name" value="YVTN repeat-like/Quinoprotein amine dehydrogenase"/>
    <property type="match status" value="1"/>
</dbReference>
<proteinExistence type="predicted"/>
<evidence type="ECO:0000313" key="8">
    <source>
        <dbReference type="EMBL" id="KAJ5066958.1"/>
    </source>
</evidence>
<organism evidence="8 9">
    <name type="scientific">Anaeramoeba ignava</name>
    <name type="common">Anaerobic marine amoeba</name>
    <dbReference type="NCBI Taxonomy" id="1746090"/>
    <lineage>
        <taxon>Eukaryota</taxon>
        <taxon>Metamonada</taxon>
        <taxon>Anaeramoebidae</taxon>
        <taxon>Anaeramoeba</taxon>
    </lineage>
</organism>
<dbReference type="PROSITE" id="PS00678">
    <property type="entry name" value="WD_REPEATS_1"/>
    <property type="match status" value="1"/>
</dbReference>
<keyword evidence="9" id="KW-1185">Reference proteome</keyword>
<dbReference type="PROSITE" id="PS50097">
    <property type="entry name" value="BTB"/>
    <property type="match status" value="1"/>
</dbReference>
<name>A0A9Q0R574_ANAIG</name>
<evidence type="ECO:0000313" key="9">
    <source>
        <dbReference type="Proteomes" id="UP001149090"/>
    </source>
</evidence>
<dbReference type="SUPFAM" id="SSF50978">
    <property type="entry name" value="WD40 repeat-like"/>
    <property type="match status" value="1"/>
</dbReference>
<evidence type="ECO:0000256" key="4">
    <source>
        <dbReference type="SAM" id="Coils"/>
    </source>
</evidence>
<evidence type="ECO:0000256" key="3">
    <source>
        <dbReference type="PROSITE-ProRule" id="PRU00221"/>
    </source>
</evidence>
<dbReference type="InterPro" id="IPR000210">
    <property type="entry name" value="BTB/POZ_dom"/>
</dbReference>
<dbReference type="Pfam" id="PF20426">
    <property type="entry name" value="NBCH_WD40"/>
    <property type="match status" value="1"/>
</dbReference>
<dbReference type="InterPro" id="IPR001680">
    <property type="entry name" value="WD40_rpt"/>
</dbReference>
<protein>
    <submittedName>
        <fullName evidence="8">Beige/beach-related</fullName>
    </submittedName>
</protein>
<evidence type="ECO:0000256" key="2">
    <source>
        <dbReference type="ARBA" id="ARBA00022737"/>
    </source>
</evidence>
<dbReference type="PROSITE" id="PS50197">
    <property type="entry name" value="BEACH"/>
    <property type="match status" value="1"/>
</dbReference>
<dbReference type="Pfam" id="PF14844">
    <property type="entry name" value="PH_BEACH"/>
    <property type="match status" value="1"/>
</dbReference>
<dbReference type="Pfam" id="PF00651">
    <property type="entry name" value="BTB"/>
    <property type="match status" value="1"/>
</dbReference>
<dbReference type="InterPro" id="IPR000409">
    <property type="entry name" value="BEACH_dom"/>
</dbReference>
<dbReference type="InterPro" id="IPR011333">
    <property type="entry name" value="SKP1/BTB/POZ_sf"/>
</dbReference>
<dbReference type="Gene3D" id="1.10.1540.10">
    <property type="entry name" value="BEACH domain"/>
    <property type="match status" value="1"/>
</dbReference>
<dbReference type="SUPFAM" id="SSF54695">
    <property type="entry name" value="POZ domain"/>
    <property type="match status" value="1"/>
</dbReference>
<accession>A0A9Q0R574</accession>
<keyword evidence="4" id="KW-0175">Coiled coil</keyword>
<comment type="caution">
    <text evidence="8">The sequence shown here is derived from an EMBL/GenBank/DDBJ whole genome shotgun (WGS) entry which is preliminary data.</text>
</comment>
<dbReference type="SUPFAM" id="SSF50729">
    <property type="entry name" value="PH domain-like"/>
    <property type="match status" value="1"/>
</dbReference>
<dbReference type="Gene3D" id="2.30.29.30">
    <property type="entry name" value="Pleckstrin-homology domain (PH domain)/Phosphotyrosine-binding domain (PTB)"/>
    <property type="match status" value="1"/>
</dbReference>
<feature type="domain" description="BEACH-type PH" evidence="7">
    <location>
        <begin position="2509"/>
        <end position="2608"/>
    </location>
</feature>
<dbReference type="InterPro" id="IPR015943">
    <property type="entry name" value="WD40/YVTN_repeat-like_dom_sf"/>
</dbReference>
<gene>
    <name evidence="8" type="ORF">M0811_03302</name>
</gene>
<dbReference type="InterPro" id="IPR036372">
    <property type="entry name" value="BEACH_dom_sf"/>
</dbReference>
<dbReference type="InterPro" id="IPR046851">
    <property type="entry name" value="NBCH_WD40"/>
</dbReference>
<feature type="repeat" description="WD" evidence="3">
    <location>
        <begin position="3051"/>
        <end position="3083"/>
    </location>
</feature>
<dbReference type="CDD" id="cd14733">
    <property type="entry name" value="BACK"/>
    <property type="match status" value="1"/>
</dbReference>
<dbReference type="PROSITE" id="PS50082">
    <property type="entry name" value="WD_REPEATS_2"/>
    <property type="match status" value="1"/>
</dbReference>
<dbReference type="InterPro" id="IPR011993">
    <property type="entry name" value="PH-like_dom_sf"/>
</dbReference>
<feature type="coiled-coil region" evidence="4">
    <location>
        <begin position="2441"/>
        <end position="2508"/>
    </location>
</feature>
<evidence type="ECO:0000259" key="7">
    <source>
        <dbReference type="PROSITE" id="PS51783"/>
    </source>
</evidence>
<dbReference type="CDD" id="cd06071">
    <property type="entry name" value="Beach"/>
    <property type="match status" value="1"/>
</dbReference>
<dbReference type="SMART" id="SM00225">
    <property type="entry name" value="BTB"/>
    <property type="match status" value="1"/>
</dbReference>
<dbReference type="InterPro" id="IPR031570">
    <property type="entry name" value="NBEA/BDCP_DUF4704"/>
</dbReference>
<keyword evidence="2" id="KW-0677">Repeat</keyword>
<dbReference type="PANTHER" id="PTHR13743:SF112">
    <property type="entry name" value="BEACH DOMAIN-CONTAINING PROTEIN"/>
    <property type="match status" value="1"/>
</dbReference>
<evidence type="ECO:0000259" key="6">
    <source>
        <dbReference type="PROSITE" id="PS50197"/>
    </source>
</evidence>
<dbReference type="EMBL" id="JAPDFW010000136">
    <property type="protein sequence ID" value="KAJ5066958.1"/>
    <property type="molecule type" value="Genomic_DNA"/>
</dbReference>
<dbReference type="PROSITE" id="PS50294">
    <property type="entry name" value="WD_REPEATS_REGION"/>
    <property type="match status" value="1"/>
</dbReference>
<dbReference type="InterPro" id="IPR023362">
    <property type="entry name" value="PH-BEACH_dom"/>
</dbReference>
<dbReference type="CDD" id="cd18186">
    <property type="entry name" value="BTB_POZ_ZBTB_KLHL-like"/>
    <property type="match status" value="1"/>
</dbReference>
<dbReference type="PROSITE" id="PS51783">
    <property type="entry name" value="PH_BEACH"/>
    <property type="match status" value="1"/>
</dbReference>
<keyword evidence="1 3" id="KW-0853">WD repeat</keyword>
<dbReference type="SMART" id="SM01026">
    <property type="entry name" value="Beach"/>
    <property type="match status" value="1"/>
</dbReference>
<dbReference type="Pfam" id="PF15787">
    <property type="entry name" value="DUF4704"/>
    <property type="match status" value="1"/>
</dbReference>
<feature type="domain" description="BTB" evidence="5">
    <location>
        <begin position="41"/>
        <end position="106"/>
    </location>
</feature>
<dbReference type="Proteomes" id="UP001149090">
    <property type="component" value="Unassembled WGS sequence"/>
</dbReference>
<dbReference type="SMART" id="SM00320">
    <property type="entry name" value="WD40"/>
    <property type="match status" value="3"/>
</dbReference>
<sequence length="3256" mass="386995">MNMNMNMNKIPKQFKLKKYNKFLRKQANTQIGLIFGDKKSSDFKIYCGKDQVMIPCHKLILEARSKYFMIIKKENQTNTIHFNNFSSEIVKPIIKFFYNGKFKFDKQKFDEYFNFAKKIKSREIQTKIELEIESILNVENIVEIYFKTQKINSQNLYQICQQFISENFESIISNPNFKTKLNQNQINDFIVLIDSNHEIKNNKKIIQLIQSKKEDDEKFFPKDFLSMEKIEQQKEKEFFTSFPNGEELFKIWQEIISTSYIEIDEKIVEFCLLFQDSFQKWNPFQTKANPNENGAQSEKYFDLQEIDEGISKKEAHSIKFILFMISLFTYSKDLIKQMIQKENQNQNKKENIQGHKYLISLSIIAILSKSKFNRQNLCQNRIFQIIQDLLEITKHLFKLMENFRKKKKKSNLSLSIYYLMEIQFILLGIMEILNQYFRERQLLPNQEIIESFKQTSIIPLLIDCFEFNLKLRKVYFFTTKQMGIVLKLLEMFENFYRLNLLKEKEKIDLVLLLLPFFQPPNLSSTLPNIGFEIKEGNENEKENRIEIEDVFETNYFMFDPKIKKRENPFILQNFRTLKPNLVLLEFDFRSNIFQFLTQVIEEENISDQIINNNRISYIGDFILWISYYLKPKLSKKWTDLKKEIEEKKLHEKETGEMQTQTEKEVQITNPKKVSEIRLYNNYFDTVFNHIRDFQFIEKSSQNTSLQENLQKELDKYSNETQNKVHNFKERLIVIFLDLFKNPENKETETETETNPYLIHILSNEKIIKIQKFIKKFYPQLQMYILIELKKMIITGNDQETLKFFQENGGWEIFFSDYFIRRNLINLDIEEREKIHLDEMNTDLQTLLIDFMFNVLLKYQNHFDYGFLFDQISKNTNIRSNLFLLNRFLEMIIELIKTNPQVSSNKIIEIAGFREIQEILSHSIKERHNQTIALCLDILDLSFQNADIEVIFGNEDTINVLMKLFENKLNQKIPFVYVPKILENAKNGENENQLIFYLIQKILFLCQKISSNQNNQEKNNAIELHVVEEFFAKCSESISRNREVIQNIFLNPNLFFIFQSLLNDKEQNTTYLILSLLQEIIRNNQTLIDELYQIIPIPEFITILYETEKGKPTKKLFQILLDLMIDNGTFSIENNFIIRNENMINVILELYSYNLKQTQNENQEISFSEVLGIFNTLCEKSLHNIYCCCRQRITPLLLELIPQIQNLNLFNQNIQFIGTLGAHQILVSEMKQYFCVLKDQLRNTKRNKFSMAMLVGLRKIINQNSEQNETTPKNFFDFYEENSNITLPTFKNNFISKKFSFITWIRFEDFHIKNPHSLQENEEKDYRTKIFSFLTEDSQGIQLFAEFSNKNEKLESLIYQISSNQEKEIIEKRFHFQIEFKKWFLFVFTQKYKKSNSQCEISISLDENQTITKKIMLPRKIGNQKSFIRNEIGSNFSFSDNQKSPNPKSFFGQMGTIYLFQEFLNHKKAKAIHFLGPNYNSFFYESEFFKYSNPAIEKELKEIFNGKLTQKITNYYNPKEMKENLFLNHSPMTIIKENSQSHKIYSFSKTNFQDIASCLGGVEIFFYLIFEIDELFEEENFEMNNVIANPTETETQAKVFFEELLKIMQDILLNDSNLQKEMIQKDGFSILNNILKSINSKYFSKQLYHLIKNLQEKIQNDEFQIQLKNQLIFDFHIWKNFSFEIQKKIISKNENENQNITIFDLLVILYYYDESLNKIQQSNSPPQNEDDPKKKIEESSQNLFSMIEILLDKIENYESTTKYLQSLISTCFLFQTKDFVEKMLKFLFEFLSKMKKQNKTQLFTVKLYEPLIQLMKENKMNTKLICFGLEIIHLIDASLNINEEKNQILANTREFEMSKLEHFYPLIHKILANSINKIPKQVVDILFKMIYGNGNDRSKPSIIQNPFILATITEIVDCFPDLVDIIHFHKLFYLIAENDSNKEKMLSKFGWQKWFASLLNFTQADQEEKNEDENRKRQNQHDVNEIIFSTLNLLFIYSFYNTSYNFPKMFEQFLSSVYLVHFSAANKQTIPNIIERIISDIIEDLNINLKVEIDINNQSSFTSTILLTSNSSISKEHFSKNLFYLINVLNGMVFNLSKNQFEFTKTEKKQQIQIIQTKVSKHFTAPLKSKKSIQNMNLPPQEQNLKNIFEVKFDSVKKGKILKNLLLILDKIEFFKEKTIQFKSKDEQRIIFKIIIFLIIASIPQSDIKLSNFLLSKLNQMISEQLNFKSSSIQNAQELISICFSFFFSCIQNEDHISDENENHHKAKRNLLLTYLQMIMQENYNFLFGLFSIQNKKQKLLSRKPKNSFVFSSKNIQEFEKELMKDQWKSAANRVFFPINEKISRDIQENEKEFIKIQSSNTFHMEELFNKEFQVKQKEIELISKKIEAIYKNFKTMIDNSIIGKYPWSVNEISVLDKEFSKQQYYAKLSGIEDEMRRQKKLKFYSKNQNQHQNQNQNEKRRNLIKVNQRFHSKIIEISDQLTQSESENENLNLNEKEKEKEKDKKRERFKRLVILFSKQCEMISKTKITKGKLQITENSINFFVNFDLKKEEKVKDYLWKIETIKLIHKRRYLFKHSALEIFFENNRKYVFLNFQTMEDRNEIYERIQKHRLANIDLSSFNYFGNDPTKWIEKTQMTKKWQERKISNFEYIMYLNTISGRTYHDISQYPIFPWIISDYESEKIDLNNIDVFRDLSKPIGMQYNKIMYYYENYEINGKQVEFEFNYQKYYSNPEIVTSYLARLEPFTSICLKEKYPIFKSIPETWQQIKEQNSLDFNGELIPEFFHLPDFLRKPNIFQQNENENEKLILNKIEDVELPKWAKTPEEFIRIQKEALEAEYVSENLDYWIDLIFGYKQKGKESKNVLNVFHPSLYEENIDFSKLEQMQKEIQRKGQIPIQLFTQKHPKRLKTKELQQKIVSFFGWKNILSSSKFIHLTKLGMHSNPVIFTIFQESGDALMILGSSDKIVTIDKEGIIQKHTFSLFDSNSKNQGFNCALEKKLKEKIELSFSKNFNNFQESIGIDTNSNCIICCGFSDNTFKFFQFDGSKMVQSISKHKDTVNCISNDSKYIVTGSRDTTVIVWEFDLKEGKVKEIPKHVFEHEKEVKSVAISTEYDIVLSGSIDGKLIFHSLNKGKHIQSIILSDQKPISIIQITKEGNIITFSENSNILRLFTINGYLLKEAKCLQNVYSISITQDSNFIFLGGENGIFEIRNLFDLNLIQKVGLEAKIYSISIIEKSFLIIFGLGNGETKIGEFILK</sequence>
<dbReference type="InterPro" id="IPR036322">
    <property type="entry name" value="WD40_repeat_dom_sf"/>
</dbReference>
<reference evidence="8" key="1">
    <citation type="submission" date="2022-10" db="EMBL/GenBank/DDBJ databases">
        <title>Novel sulphate-reducing endosymbionts in the free-living metamonad Anaeramoeba.</title>
        <authorList>
            <person name="Jerlstrom-Hultqvist J."/>
            <person name="Cepicka I."/>
            <person name="Gallot-Lavallee L."/>
            <person name="Salas-Leiva D."/>
            <person name="Curtis B.A."/>
            <person name="Zahonova K."/>
            <person name="Pipaliya S."/>
            <person name="Dacks J."/>
            <person name="Roger A.J."/>
        </authorList>
    </citation>
    <scope>NUCLEOTIDE SEQUENCE</scope>
    <source>
        <strain evidence="8">BMAN</strain>
    </source>
</reference>
<dbReference type="Pfam" id="PF02138">
    <property type="entry name" value="Beach"/>
    <property type="match status" value="1"/>
</dbReference>
<dbReference type="Gene3D" id="3.30.710.10">
    <property type="entry name" value="Potassium Channel Kv1.1, Chain A"/>
    <property type="match status" value="1"/>
</dbReference>